<reference evidence="1 2" key="1">
    <citation type="submission" date="2018-02" db="EMBL/GenBank/DDBJ databases">
        <title>Genome sequence of Desulfovibrio carbinolicus DSM 3852.</title>
        <authorList>
            <person name="Wilbanks E."/>
            <person name="Skennerton C.T."/>
            <person name="Orphan V.J."/>
        </authorList>
    </citation>
    <scope>NUCLEOTIDE SEQUENCE [LARGE SCALE GENOMIC DNA]</scope>
    <source>
        <strain evidence="1 2">DSM 3852</strain>
    </source>
</reference>
<keyword evidence="1" id="KW-0132">Cell division</keyword>
<proteinExistence type="predicted"/>
<dbReference type="GO" id="GO:0051301">
    <property type="term" value="P:cell division"/>
    <property type="evidence" value="ECO:0007669"/>
    <property type="project" value="UniProtKB-KW"/>
</dbReference>
<dbReference type="EMBL" id="CP026538">
    <property type="protein sequence ID" value="QAZ69024.1"/>
    <property type="molecule type" value="Genomic_DNA"/>
</dbReference>
<dbReference type="AlphaFoldDB" id="A0A4P6HQP1"/>
<sequence length="84" mass="9292">MPKYSLSIVGLDLSFTTDAEPQRVEAARKLVEQRYNLLQAGGKTLGKEKLLAFVALGLADDMLLSNQQLDALHDRVGELLHKID</sequence>
<dbReference type="KEGG" id="dcb:C3Y92_17985"/>
<evidence type="ECO:0000313" key="1">
    <source>
        <dbReference type="EMBL" id="QAZ69024.1"/>
    </source>
</evidence>
<dbReference type="Pfam" id="PF05164">
    <property type="entry name" value="ZapA"/>
    <property type="match status" value="1"/>
</dbReference>
<evidence type="ECO:0000313" key="2">
    <source>
        <dbReference type="Proteomes" id="UP000293296"/>
    </source>
</evidence>
<protein>
    <submittedName>
        <fullName evidence="1">Cell division protein ZapA</fullName>
    </submittedName>
</protein>
<dbReference type="RefSeq" id="WP_129355020.1">
    <property type="nucleotide sequence ID" value="NZ_CP026538.1"/>
</dbReference>
<dbReference type="Proteomes" id="UP000293296">
    <property type="component" value="Chromosome"/>
</dbReference>
<dbReference type="OrthoDB" id="5460484at2"/>
<name>A0A4P6HQP1_9BACT</name>
<accession>A0A4P6HQP1</accession>
<keyword evidence="2" id="KW-1185">Reference proteome</keyword>
<keyword evidence="1" id="KW-0131">Cell cycle</keyword>
<dbReference type="SUPFAM" id="SSF102829">
    <property type="entry name" value="Cell division protein ZapA-like"/>
    <property type="match status" value="1"/>
</dbReference>
<dbReference type="InterPro" id="IPR036192">
    <property type="entry name" value="Cell_div_ZapA-like_sf"/>
</dbReference>
<organism evidence="1 2">
    <name type="scientific">Solidesulfovibrio carbinolicus</name>
    <dbReference type="NCBI Taxonomy" id="296842"/>
    <lineage>
        <taxon>Bacteria</taxon>
        <taxon>Pseudomonadati</taxon>
        <taxon>Thermodesulfobacteriota</taxon>
        <taxon>Desulfovibrionia</taxon>
        <taxon>Desulfovibrionales</taxon>
        <taxon>Desulfovibrionaceae</taxon>
        <taxon>Solidesulfovibrio</taxon>
    </lineage>
</organism>
<gene>
    <name evidence="1" type="ORF">C3Y92_17985</name>
</gene>
<dbReference type="InterPro" id="IPR007838">
    <property type="entry name" value="Cell_div_ZapA-like"/>
</dbReference>